<accession>A0A1M6SDP2</accession>
<proteinExistence type="predicted"/>
<organism evidence="1 2">
    <name type="scientific">Caminicella sporogenes DSM 14501</name>
    <dbReference type="NCBI Taxonomy" id="1121266"/>
    <lineage>
        <taxon>Bacteria</taxon>
        <taxon>Bacillati</taxon>
        <taxon>Bacillota</taxon>
        <taxon>Clostridia</taxon>
        <taxon>Peptostreptococcales</taxon>
        <taxon>Caminicellaceae</taxon>
        <taxon>Caminicella</taxon>
    </lineage>
</organism>
<dbReference type="EMBL" id="FRAJ01000018">
    <property type="protein sequence ID" value="SHK42667.1"/>
    <property type="molecule type" value="Genomic_DNA"/>
</dbReference>
<reference evidence="1 2" key="1">
    <citation type="submission" date="2016-11" db="EMBL/GenBank/DDBJ databases">
        <authorList>
            <person name="Jaros S."/>
            <person name="Januszkiewicz K."/>
            <person name="Wedrychowicz H."/>
        </authorList>
    </citation>
    <scope>NUCLEOTIDE SEQUENCE [LARGE SCALE GENOMIC DNA]</scope>
    <source>
        <strain evidence="1 2">DSM 14501</strain>
    </source>
</reference>
<keyword evidence="2" id="KW-1185">Reference proteome</keyword>
<dbReference type="Proteomes" id="UP000184082">
    <property type="component" value="Unassembled WGS sequence"/>
</dbReference>
<evidence type="ECO:0000313" key="1">
    <source>
        <dbReference type="EMBL" id="SHK42667.1"/>
    </source>
</evidence>
<sequence length="62" mass="7420">MFIIKMALKILFLFFVCVSIIYLECYMLRNTVKDIKNTKKIKKTISSNNKKKNEKKYLKIAK</sequence>
<dbReference type="AlphaFoldDB" id="A0A1M6SDP2"/>
<gene>
    <name evidence="1" type="ORF">SAMN02745883_02016</name>
</gene>
<name>A0A1M6SDP2_9FIRM</name>
<evidence type="ECO:0000313" key="2">
    <source>
        <dbReference type="Proteomes" id="UP000184082"/>
    </source>
</evidence>
<protein>
    <submittedName>
        <fullName evidence="1">Uncharacterized protein</fullName>
    </submittedName>
</protein>